<sequence length="109" mass="12310">MIPSDGESRELTEEDSEQDLSSMPDPGVHPSDSSYRYRSSYSSSWDQNTSLGTKSETYGFFDPLFVRGAAVETLQQPNFVEDSPLLLLIELFSILRWLAYSGHCVKMYA</sequence>
<accession>A0ACC2N5A2</accession>
<keyword evidence="2" id="KW-1185">Reference proteome</keyword>
<evidence type="ECO:0000313" key="2">
    <source>
        <dbReference type="Proteomes" id="UP001239111"/>
    </source>
</evidence>
<dbReference type="Proteomes" id="UP001239111">
    <property type="component" value="Chromosome 4"/>
</dbReference>
<organism evidence="1 2">
    <name type="scientific">Eretmocerus hayati</name>
    <dbReference type="NCBI Taxonomy" id="131215"/>
    <lineage>
        <taxon>Eukaryota</taxon>
        <taxon>Metazoa</taxon>
        <taxon>Ecdysozoa</taxon>
        <taxon>Arthropoda</taxon>
        <taxon>Hexapoda</taxon>
        <taxon>Insecta</taxon>
        <taxon>Pterygota</taxon>
        <taxon>Neoptera</taxon>
        <taxon>Endopterygota</taxon>
        <taxon>Hymenoptera</taxon>
        <taxon>Apocrita</taxon>
        <taxon>Proctotrupomorpha</taxon>
        <taxon>Chalcidoidea</taxon>
        <taxon>Aphelinidae</taxon>
        <taxon>Aphelininae</taxon>
        <taxon>Eretmocerus</taxon>
    </lineage>
</organism>
<dbReference type="EMBL" id="CM056744">
    <property type="protein sequence ID" value="KAJ8666118.1"/>
    <property type="molecule type" value="Genomic_DNA"/>
</dbReference>
<comment type="caution">
    <text evidence="1">The sequence shown here is derived from an EMBL/GenBank/DDBJ whole genome shotgun (WGS) entry which is preliminary data.</text>
</comment>
<evidence type="ECO:0000313" key="1">
    <source>
        <dbReference type="EMBL" id="KAJ8666118.1"/>
    </source>
</evidence>
<gene>
    <name evidence="1" type="ORF">QAD02_007780</name>
</gene>
<proteinExistence type="predicted"/>
<reference evidence="1" key="1">
    <citation type="submission" date="2023-04" db="EMBL/GenBank/DDBJ databases">
        <title>A chromosome-level genome assembly of the parasitoid wasp Eretmocerus hayati.</title>
        <authorList>
            <person name="Zhong Y."/>
            <person name="Liu S."/>
            <person name="Liu Y."/>
        </authorList>
    </citation>
    <scope>NUCLEOTIDE SEQUENCE</scope>
    <source>
        <strain evidence="1">ZJU_SS_LIU_2023</strain>
    </source>
</reference>
<name>A0ACC2N5A2_9HYME</name>
<protein>
    <submittedName>
        <fullName evidence="1">Uncharacterized protein</fullName>
    </submittedName>
</protein>